<keyword evidence="1" id="KW-0472">Membrane</keyword>
<dbReference type="AlphaFoldDB" id="A0AAD4XVC8"/>
<keyword evidence="1" id="KW-0812">Transmembrane</keyword>
<evidence type="ECO:0000256" key="1">
    <source>
        <dbReference type="SAM" id="Phobius"/>
    </source>
</evidence>
<keyword evidence="3" id="KW-1185">Reference proteome</keyword>
<evidence type="ECO:0000313" key="3">
    <source>
        <dbReference type="Proteomes" id="UP001202328"/>
    </source>
</evidence>
<dbReference type="PROSITE" id="PS51257">
    <property type="entry name" value="PROKAR_LIPOPROTEIN"/>
    <property type="match status" value="1"/>
</dbReference>
<dbReference type="Proteomes" id="UP001202328">
    <property type="component" value="Unassembled WGS sequence"/>
</dbReference>
<name>A0AAD4XVC8_9MAGN</name>
<comment type="caution">
    <text evidence="2">The sequence shown here is derived from an EMBL/GenBank/DDBJ whole genome shotgun (WGS) entry which is preliminary data.</text>
</comment>
<organism evidence="2 3">
    <name type="scientific">Papaver atlanticum</name>
    <dbReference type="NCBI Taxonomy" id="357466"/>
    <lineage>
        <taxon>Eukaryota</taxon>
        <taxon>Viridiplantae</taxon>
        <taxon>Streptophyta</taxon>
        <taxon>Embryophyta</taxon>
        <taxon>Tracheophyta</taxon>
        <taxon>Spermatophyta</taxon>
        <taxon>Magnoliopsida</taxon>
        <taxon>Ranunculales</taxon>
        <taxon>Papaveraceae</taxon>
        <taxon>Papaveroideae</taxon>
        <taxon>Papaver</taxon>
    </lineage>
</organism>
<dbReference type="EMBL" id="JAJJMB010002072">
    <property type="protein sequence ID" value="KAI3953126.1"/>
    <property type="molecule type" value="Genomic_DNA"/>
</dbReference>
<protein>
    <submittedName>
        <fullName evidence="2">Uncharacterized protein</fullName>
    </submittedName>
</protein>
<accession>A0AAD4XVC8</accession>
<gene>
    <name evidence="2" type="ORF">MKW98_020321</name>
</gene>
<keyword evidence="1" id="KW-1133">Transmembrane helix</keyword>
<sequence>MRLMGDYTSRVNGSIIYVVVGLVILALVACEGSAFGGFWKAIHASVRNDISDQTVLTIHCKSKDVDLVSINSHTAKHSLGSFTRTSCVQKRLGVS</sequence>
<proteinExistence type="predicted"/>
<evidence type="ECO:0000313" key="2">
    <source>
        <dbReference type="EMBL" id="KAI3953126.1"/>
    </source>
</evidence>
<reference evidence="2" key="1">
    <citation type="submission" date="2022-04" db="EMBL/GenBank/DDBJ databases">
        <title>A functionally conserved STORR gene fusion in Papaver species that diverged 16.8 million years ago.</title>
        <authorList>
            <person name="Catania T."/>
        </authorList>
    </citation>
    <scope>NUCLEOTIDE SEQUENCE</scope>
    <source>
        <strain evidence="2">S-188037</strain>
    </source>
</reference>
<feature type="transmembrane region" description="Helical" evidence="1">
    <location>
        <begin position="15"/>
        <end position="39"/>
    </location>
</feature>